<dbReference type="InterPro" id="IPR019315">
    <property type="entry name" value="MMTA2_N"/>
</dbReference>
<gene>
    <name evidence="2" type="ORF">OJ253_27</name>
</gene>
<protein>
    <recommendedName>
        <fullName evidence="1">Multiple myeloma tumor-associated protein 2-like N-terminal domain-containing protein</fullName>
    </recommendedName>
</protein>
<dbReference type="EMBL" id="JAPCXC010000001">
    <property type="protein sequence ID" value="KAJ1613717.1"/>
    <property type="molecule type" value="Genomic_DNA"/>
</dbReference>
<proteinExistence type="predicted"/>
<organism evidence="2">
    <name type="scientific">Cryptosporidium canis</name>
    <dbReference type="NCBI Taxonomy" id="195482"/>
    <lineage>
        <taxon>Eukaryota</taxon>
        <taxon>Sar</taxon>
        <taxon>Alveolata</taxon>
        <taxon>Apicomplexa</taxon>
        <taxon>Conoidasida</taxon>
        <taxon>Coccidia</taxon>
        <taxon>Eucoccidiorida</taxon>
        <taxon>Eimeriorina</taxon>
        <taxon>Cryptosporidiidae</taxon>
        <taxon>Cryptosporidium</taxon>
    </lineage>
</organism>
<evidence type="ECO:0000313" key="2">
    <source>
        <dbReference type="EMBL" id="KAJ1613717.1"/>
    </source>
</evidence>
<feature type="domain" description="Multiple myeloma tumor-associated protein 2-like N-terminal" evidence="1">
    <location>
        <begin position="14"/>
        <end position="100"/>
    </location>
</feature>
<sequence length="170" mass="19817">MDLTDSIDIAKQSGTRGGVEQFNWDSLRSIPRKEREHYLGHSLYYSRPRGRGRGRGGFNRYDWQSKIYYSKSNEYNSSEFLNEREKIISKEQRIMNKLLGIQENTNDCEKTSHNNTVLSKVGATNTPKAVETFENNEANRNRGMFVVSNKSISKEYRRTKRRSFSRSLST</sequence>
<name>A0A9D5HYZ5_9CRYT</name>
<accession>A0A9D5HYZ5</accession>
<evidence type="ECO:0000259" key="1">
    <source>
        <dbReference type="Pfam" id="PF10159"/>
    </source>
</evidence>
<dbReference type="AlphaFoldDB" id="A0A9D5HYZ5"/>
<dbReference type="OrthoDB" id="5390672at2759"/>
<dbReference type="Pfam" id="PF10159">
    <property type="entry name" value="MMtag"/>
    <property type="match status" value="1"/>
</dbReference>
<comment type="caution">
    <text evidence="2">The sequence shown here is derived from an EMBL/GenBank/DDBJ whole genome shotgun (WGS) entry which is preliminary data.</text>
</comment>
<dbReference type="Proteomes" id="UP001067231">
    <property type="component" value="Unassembled WGS sequence"/>
</dbReference>
<reference evidence="2" key="1">
    <citation type="submission" date="2022-10" db="EMBL/GenBank/DDBJ databases">
        <title>Adaptive evolution leads to modifications in subtelomeric GC content in a zoonotic Cryptosporidium species.</title>
        <authorList>
            <person name="Li J."/>
            <person name="Feng Y."/>
            <person name="Xiao L."/>
        </authorList>
    </citation>
    <scope>NUCLEOTIDE SEQUENCE</scope>
    <source>
        <strain evidence="2">33844</strain>
    </source>
</reference>